<dbReference type="GO" id="GO:0016987">
    <property type="term" value="F:sigma factor activity"/>
    <property type="evidence" value="ECO:0007669"/>
    <property type="project" value="UniProtKB-KW"/>
</dbReference>
<dbReference type="InterPro" id="IPR039425">
    <property type="entry name" value="RNA_pol_sigma-70-like"/>
</dbReference>
<dbReference type="InterPro" id="IPR036388">
    <property type="entry name" value="WH-like_DNA-bd_sf"/>
</dbReference>
<comment type="caution">
    <text evidence="5">The sequence shown here is derived from an EMBL/GenBank/DDBJ whole genome shotgun (WGS) entry which is preliminary data.</text>
</comment>
<dbReference type="OrthoDB" id="1163416at2"/>
<dbReference type="InterPro" id="IPR013325">
    <property type="entry name" value="RNA_pol_sigma_r2"/>
</dbReference>
<dbReference type="Proteomes" id="UP000029736">
    <property type="component" value="Unassembled WGS sequence"/>
</dbReference>
<gene>
    <name evidence="5" type="ORF">IX84_16930</name>
</gene>
<evidence type="ECO:0008006" key="7">
    <source>
        <dbReference type="Google" id="ProtNLM"/>
    </source>
</evidence>
<organism evidence="5 6">
    <name type="scientific">Phaeodactylibacter xiamenensis</name>
    <dbReference type="NCBI Taxonomy" id="1524460"/>
    <lineage>
        <taxon>Bacteria</taxon>
        <taxon>Pseudomonadati</taxon>
        <taxon>Bacteroidota</taxon>
        <taxon>Saprospiria</taxon>
        <taxon>Saprospirales</taxon>
        <taxon>Haliscomenobacteraceae</taxon>
        <taxon>Phaeodactylibacter</taxon>
    </lineage>
</organism>
<keyword evidence="4" id="KW-0804">Transcription</keyword>
<dbReference type="STRING" id="1524460.IX84_16930"/>
<keyword evidence="3" id="KW-0731">Sigma factor</keyword>
<dbReference type="InterPro" id="IPR013324">
    <property type="entry name" value="RNA_pol_sigma_r3/r4-like"/>
</dbReference>
<name>A0A098S8C7_9BACT</name>
<keyword evidence="2" id="KW-0805">Transcription regulation</keyword>
<dbReference type="SUPFAM" id="SSF88659">
    <property type="entry name" value="Sigma3 and sigma4 domains of RNA polymerase sigma factors"/>
    <property type="match status" value="1"/>
</dbReference>
<dbReference type="RefSeq" id="WP_044222987.1">
    <property type="nucleotide sequence ID" value="NZ_JBKAGJ010000030.1"/>
</dbReference>
<accession>A0A098S8C7</accession>
<sequence length="205" mass="23796">MPTTKPQYSDEQLLQMIRGSEQERANALKAFFTDQQLKASVIRKIQQKGGSANDAQDAFQEGFKAFYRHLLNGKFEGRSSLRTFFVGICIRCWLDGLKKSFYQRTTLTDKEETLDEEYQHTPETRMMSRERKSQLQKVLALLGDRCKKVIMLGYEGYNSEEIKQKLEIEAEEAVRKIRYRCMTKLKEKLASQPTLNALLKSLSYG</sequence>
<reference evidence="5 6" key="1">
    <citation type="journal article" date="2014" name="Int. J. Syst. Evol. Microbiol.">
        <title>Phaeodactylibacter xiamenensis gen. nov., sp. nov., a member of the family Saprospiraceae isolated from the marine alga Phaeodactylum tricornutum.</title>
        <authorList>
            <person name="Chen Z.Jr."/>
            <person name="Lei X."/>
            <person name="Lai Q."/>
            <person name="Li Y."/>
            <person name="Zhang B."/>
            <person name="Zhang J."/>
            <person name="Zhang H."/>
            <person name="Yang L."/>
            <person name="Zheng W."/>
            <person name="Tian Y."/>
            <person name="Yu Z."/>
            <person name="Xu H.Jr."/>
            <person name="Zheng T."/>
        </authorList>
    </citation>
    <scope>NUCLEOTIDE SEQUENCE [LARGE SCALE GENOMIC DNA]</scope>
    <source>
        <strain evidence="5 6">KD52</strain>
    </source>
</reference>
<dbReference type="InterPro" id="IPR014284">
    <property type="entry name" value="RNA_pol_sigma-70_dom"/>
</dbReference>
<dbReference type="Gene3D" id="1.10.1740.10">
    <property type="match status" value="1"/>
</dbReference>
<dbReference type="SUPFAM" id="SSF88946">
    <property type="entry name" value="Sigma2 domain of RNA polymerase sigma factors"/>
    <property type="match status" value="1"/>
</dbReference>
<evidence type="ECO:0000256" key="2">
    <source>
        <dbReference type="ARBA" id="ARBA00023015"/>
    </source>
</evidence>
<evidence type="ECO:0000313" key="5">
    <source>
        <dbReference type="EMBL" id="KGE87312.1"/>
    </source>
</evidence>
<proteinExistence type="inferred from homology"/>
<evidence type="ECO:0000256" key="4">
    <source>
        <dbReference type="ARBA" id="ARBA00023163"/>
    </source>
</evidence>
<dbReference type="EMBL" id="JPOS01000038">
    <property type="protein sequence ID" value="KGE87312.1"/>
    <property type="molecule type" value="Genomic_DNA"/>
</dbReference>
<evidence type="ECO:0000313" key="6">
    <source>
        <dbReference type="Proteomes" id="UP000029736"/>
    </source>
</evidence>
<dbReference type="PANTHER" id="PTHR43133">
    <property type="entry name" value="RNA POLYMERASE ECF-TYPE SIGMA FACTO"/>
    <property type="match status" value="1"/>
</dbReference>
<comment type="similarity">
    <text evidence="1">Belongs to the sigma-70 factor family. ECF subfamily.</text>
</comment>
<evidence type="ECO:0000256" key="3">
    <source>
        <dbReference type="ARBA" id="ARBA00023082"/>
    </source>
</evidence>
<protein>
    <recommendedName>
        <fullName evidence="7">RNA polymerase sigma-70 region 2 domain-containing protein</fullName>
    </recommendedName>
</protein>
<keyword evidence="6" id="KW-1185">Reference proteome</keyword>
<dbReference type="AlphaFoldDB" id="A0A098S8C7"/>
<dbReference type="PANTHER" id="PTHR43133:SF51">
    <property type="entry name" value="RNA POLYMERASE SIGMA FACTOR"/>
    <property type="match status" value="1"/>
</dbReference>
<evidence type="ECO:0000256" key="1">
    <source>
        <dbReference type="ARBA" id="ARBA00010641"/>
    </source>
</evidence>
<dbReference type="Gene3D" id="1.10.10.10">
    <property type="entry name" value="Winged helix-like DNA-binding domain superfamily/Winged helix DNA-binding domain"/>
    <property type="match status" value="1"/>
</dbReference>
<dbReference type="GO" id="GO:0006352">
    <property type="term" value="P:DNA-templated transcription initiation"/>
    <property type="evidence" value="ECO:0007669"/>
    <property type="project" value="InterPro"/>
</dbReference>
<dbReference type="NCBIfam" id="TIGR02937">
    <property type="entry name" value="sigma70-ECF"/>
    <property type="match status" value="1"/>
</dbReference>